<reference evidence="6 7" key="1">
    <citation type="submission" date="2014-07" db="EMBL/GenBank/DDBJ databases">
        <authorList>
            <person name="McCorrison J."/>
            <person name="Sanka R."/>
            <person name="Torralba M."/>
            <person name="Gillis M."/>
            <person name="Haft D.H."/>
            <person name="Methe B."/>
            <person name="Sutton G."/>
            <person name="Nelson K.E."/>
        </authorList>
    </citation>
    <scope>NUCLEOTIDE SEQUENCE [LARGE SCALE GENOMIC DNA]</scope>
    <source>
        <strain evidence="6 7">DNF00040</strain>
    </source>
</reference>
<name>A0A096B7H1_9BURK</name>
<dbReference type="GO" id="GO:0015074">
    <property type="term" value="P:DNA integration"/>
    <property type="evidence" value="ECO:0007669"/>
    <property type="project" value="UniProtKB-KW"/>
</dbReference>
<dbReference type="Pfam" id="PF00589">
    <property type="entry name" value="Phage_integrase"/>
    <property type="match status" value="1"/>
</dbReference>
<evidence type="ECO:0000256" key="2">
    <source>
        <dbReference type="ARBA" id="ARBA00022908"/>
    </source>
</evidence>
<evidence type="ECO:0000313" key="6">
    <source>
        <dbReference type="EMBL" id="KGF29189.1"/>
    </source>
</evidence>
<dbReference type="PANTHER" id="PTHR30349:SF64">
    <property type="entry name" value="PROPHAGE INTEGRASE INTD-RELATED"/>
    <property type="match status" value="1"/>
</dbReference>
<dbReference type="InterPro" id="IPR013762">
    <property type="entry name" value="Integrase-like_cat_sf"/>
</dbReference>
<dbReference type="Gene3D" id="1.10.150.130">
    <property type="match status" value="1"/>
</dbReference>
<evidence type="ECO:0000313" key="7">
    <source>
        <dbReference type="Proteomes" id="UP000029629"/>
    </source>
</evidence>
<sequence>MSIYKQKGSEYWYVDVTTPSGKRIRRSTGTTDKAKAQEYHDKLKNELWEIERLGVKQKYTFEQAAVKMLELSAEQADYATKLRHVKYWRDVFGGRTICSLTQAEILDNLPTHFDRYGKKCVTSNATKNRYIATIRRIYNVAYELGWVDSRLRTKNFKERKRNIRWITASEANRLLDCIHNPWMHAISEFALYTGCRASEVLNLRWSNVDLNRATAWIEAPDTKSEYARSIPLNQVAMKVLLHRKGIHKEYCFGRVNDVPSNDIDRRIFNAALRKANIDSFTFHDLRHTWASWHAQAGTPLMVLKELGGWETLEMVMKYAHLATSHLAEYAGNVSSGEHKKSTTSYLRHSANLKLVS</sequence>
<keyword evidence="4" id="KW-0233">DNA recombination</keyword>
<dbReference type="InterPro" id="IPR011010">
    <property type="entry name" value="DNA_brk_join_enz"/>
</dbReference>
<dbReference type="SUPFAM" id="SSF56349">
    <property type="entry name" value="DNA breaking-rejoining enzymes"/>
    <property type="match status" value="1"/>
</dbReference>
<organism evidence="6 7">
    <name type="scientific">Oligella urethralis DNF00040</name>
    <dbReference type="NCBI Taxonomy" id="1401065"/>
    <lineage>
        <taxon>Bacteria</taxon>
        <taxon>Pseudomonadati</taxon>
        <taxon>Pseudomonadota</taxon>
        <taxon>Betaproteobacteria</taxon>
        <taxon>Burkholderiales</taxon>
        <taxon>Alcaligenaceae</taxon>
        <taxon>Oligella</taxon>
    </lineage>
</organism>
<evidence type="ECO:0000256" key="1">
    <source>
        <dbReference type="ARBA" id="ARBA00008857"/>
    </source>
</evidence>
<dbReference type="InterPro" id="IPR050090">
    <property type="entry name" value="Tyrosine_recombinase_XerCD"/>
</dbReference>
<dbReference type="eggNOG" id="COG0582">
    <property type="taxonomic scope" value="Bacteria"/>
</dbReference>
<evidence type="ECO:0000256" key="3">
    <source>
        <dbReference type="ARBA" id="ARBA00023125"/>
    </source>
</evidence>
<feature type="domain" description="Tyr recombinase" evidence="5">
    <location>
        <begin position="161"/>
        <end position="331"/>
    </location>
</feature>
<dbReference type="GO" id="GO:0006310">
    <property type="term" value="P:DNA recombination"/>
    <property type="evidence" value="ECO:0007669"/>
    <property type="project" value="UniProtKB-KW"/>
</dbReference>
<dbReference type="PANTHER" id="PTHR30349">
    <property type="entry name" value="PHAGE INTEGRASE-RELATED"/>
    <property type="match status" value="1"/>
</dbReference>
<evidence type="ECO:0000256" key="4">
    <source>
        <dbReference type="ARBA" id="ARBA00023172"/>
    </source>
</evidence>
<dbReference type="PROSITE" id="PS51898">
    <property type="entry name" value="TYR_RECOMBINASE"/>
    <property type="match status" value="1"/>
</dbReference>
<dbReference type="AlphaFoldDB" id="A0A096B7H1"/>
<gene>
    <name evidence="6" type="ORF">HMPREF2130_09015</name>
</gene>
<dbReference type="OrthoDB" id="662444at2"/>
<proteinExistence type="inferred from homology"/>
<dbReference type="Gene3D" id="1.10.443.10">
    <property type="entry name" value="Intergrase catalytic core"/>
    <property type="match status" value="1"/>
</dbReference>
<accession>A0A096B7H1</accession>
<comment type="caution">
    <text evidence="6">The sequence shown here is derived from an EMBL/GenBank/DDBJ whole genome shotgun (WGS) entry which is preliminary data.</text>
</comment>
<dbReference type="Proteomes" id="UP000029629">
    <property type="component" value="Unassembled WGS sequence"/>
</dbReference>
<protein>
    <recommendedName>
        <fullName evidence="5">Tyr recombinase domain-containing protein</fullName>
    </recommendedName>
</protein>
<evidence type="ECO:0000259" key="5">
    <source>
        <dbReference type="PROSITE" id="PS51898"/>
    </source>
</evidence>
<keyword evidence="2" id="KW-0229">DNA integration</keyword>
<comment type="similarity">
    <text evidence="1">Belongs to the 'phage' integrase family.</text>
</comment>
<dbReference type="InterPro" id="IPR002104">
    <property type="entry name" value="Integrase_catalytic"/>
</dbReference>
<dbReference type="InterPro" id="IPR010998">
    <property type="entry name" value="Integrase_recombinase_N"/>
</dbReference>
<dbReference type="RefSeq" id="WP_036560181.1">
    <property type="nucleotide sequence ID" value="NZ_JRNI01000043.1"/>
</dbReference>
<keyword evidence="3" id="KW-0238">DNA-binding</keyword>
<dbReference type="CDD" id="cd00796">
    <property type="entry name" value="INT_Rci_Hp1_C"/>
    <property type="match status" value="1"/>
</dbReference>
<dbReference type="GO" id="GO:0003677">
    <property type="term" value="F:DNA binding"/>
    <property type="evidence" value="ECO:0007669"/>
    <property type="project" value="UniProtKB-KW"/>
</dbReference>
<dbReference type="EMBL" id="JRNI01000043">
    <property type="protein sequence ID" value="KGF29189.1"/>
    <property type="molecule type" value="Genomic_DNA"/>
</dbReference>
<keyword evidence="7" id="KW-1185">Reference proteome</keyword>